<dbReference type="GO" id="GO:0050126">
    <property type="term" value="F:N-carbamoylputrescine amidase activity"/>
    <property type="evidence" value="ECO:0007669"/>
    <property type="project" value="TreeGrafter"/>
</dbReference>
<dbReference type="EMBL" id="SRRO01000001">
    <property type="protein sequence ID" value="TGN65765.1"/>
    <property type="molecule type" value="Genomic_DNA"/>
</dbReference>
<dbReference type="Gene3D" id="3.60.110.10">
    <property type="entry name" value="Carbon-nitrogen hydrolase"/>
    <property type="match status" value="1"/>
</dbReference>
<accession>A0A4Z1CGV4</accession>
<sequence length="331" mass="35849">MNILRAETLPSLARVGARDRAALTVAAVQTQWHEDADEHAAVIEDGVRSAADAGAEVVFLPELTLMRYPADVPAGDRPVDGAEDLEHGPTFGLASRLANAHGVFVHASLYERAAPGDDGRGYNTAIMVAPDGRLVGRTRKLHIPVTAGYYEDTYFRPGPAETPYPVYELPLPSAPKVGLPTCWDEWFPEVARAYSLAGAEVLAYPTAIGSEPDHDDFDTQPLWRHVIVGHGITSGLFMVVPNRWGDEGLITFYGSSFISDPYGRVLVEAPRAGDVVLVATLDLDQRTDWLELFPFLTTRRPDTYGTLVAPQGAISGSLVGDHHAAHTERSS</sequence>
<dbReference type="AlphaFoldDB" id="A0A4Z1CGV4"/>
<dbReference type="PANTHER" id="PTHR43674">
    <property type="entry name" value="NITRILASE C965.09-RELATED"/>
    <property type="match status" value="1"/>
</dbReference>
<proteinExistence type="predicted"/>
<keyword evidence="1 3" id="KW-0378">Hydrolase</keyword>
<dbReference type="InterPro" id="IPR036526">
    <property type="entry name" value="C-N_Hydrolase_sf"/>
</dbReference>
<organism evidence="3 4">
    <name type="scientific">Nocardioides eburneiflavus</name>
    <dbReference type="NCBI Taxonomy" id="2518372"/>
    <lineage>
        <taxon>Bacteria</taxon>
        <taxon>Bacillati</taxon>
        <taxon>Actinomycetota</taxon>
        <taxon>Actinomycetes</taxon>
        <taxon>Propionibacteriales</taxon>
        <taxon>Nocardioidaceae</taxon>
        <taxon>Nocardioides</taxon>
    </lineage>
</organism>
<gene>
    <name evidence="3" type="ORF">EXE59_18755</name>
</gene>
<comment type="caution">
    <text evidence="3">The sequence shown here is derived from an EMBL/GenBank/DDBJ whole genome shotgun (WGS) entry which is preliminary data.</text>
</comment>
<evidence type="ECO:0000256" key="1">
    <source>
        <dbReference type="ARBA" id="ARBA00022801"/>
    </source>
</evidence>
<protein>
    <submittedName>
        <fullName evidence="3">Hydrolase</fullName>
    </submittedName>
</protein>
<dbReference type="InterPro" id="IPR003010">
    <property type="entry name" value="C-N_Hydrolase"/>
</dbReference>
<keyword evidence="4" id="KW-1185">Reference proteome</keyword>
<feature type="domain" description="CN hydrolase" evidence="2">
    <location>
        <begin position="21"/>
        <end position="283"/>
    </location>
</feature>
<dbReference type="PANTHER" id="PTHR43674:SF2">
    <property type="entry name" value="BETA-UREIDOPROPIONASE"/>
    <property type="match status" value="1"/>
</dbReference>
<name>A0A4Z1CGV4_9ACTN</name>
<dbReference type="InterPro" id="IPR050345">
    <property type="entry name" value="Aliph_Amidase/BUP"/>
</dbReference>
<evidence type="ECO:0000313" key="3">
    <source>
        <dbReference type="EMBL" id="TGN65765.1"/>
    </source>
</evidence>
<dbReference type="PROSITE" id="PS50263">
    <property type="entry name" value="CN_HYDROLASE"/>
    <property type="match status" value="1"/>
</dbReference>
<dbReference type="RefSeq" id="WP_135840256.1">
    <property type="nucleotide sequence ID" value="NZ_SRRO01000001.1"/>
</dbReference>
<dbReference type="GO" id="GO:0033388">
    <property type="term" value="P:putrescine biosynthetic process from arginine"/>
    <property type="evidence" value="ECO:0007669"/>
    <property type="project" value="TreeGrafter"/>
</dbReference>
<dbReference type="Pfam" id="PF00795">
    <property type="entry name" value="CN_hydrolase"/>
    <property type="match status" value="1"/>
</dbReference>
<dbReference type="SUPFAM" id="SSF56317">
    <property type="entry name" value="Carbon-nitrogen hydrolase"/>
    <property type="match status" value="1"/>
</dbReference>
<dbReference type="Proteomes" id="UP000297496">
    <property type="component" value="Unassembled WGS sequence"/>
</dbReference>
<reference evidence="3 4" key="1">
    <citation type="submission" date="2019-04" db="EMBL/GenBank/DDBJ databases">
        <title>Three New Species of Nocardioides, Nocardioides euryhalodurans sp. nov., Nocardioides seonyuensis sp. nov. and Nocardioides eburneoflavus sp. nov. Isolated from Soil.</title>
        <authorList>
            <person name="Roh S.G."/>
            <person name="Lee C."/>
            <person name="Kim M.-K."/>
            <person name="Kim S.B."/>
        </authorList>
    </citation>
    <scope>NUCLEOTIDE SEQUENCE [LARGE SCALE GENOMIC DNA]</scope>
    <source>
        <strain evidence="3 4">MMS17-SY213</strain>
    </source>
</reference>
<dbReference type="OrthoDB" id="9811121at2"/>
<evidence type="ECO:0000313" key="4">
    <source>
        <dbReference type="Proteomes" id="UP000297496"/>
    </source>
</evidence>
<evidence type="ECO:0000259" key="2">
    <source>
        <dbReference type="PROSITE" id="PS50263"/>
    </source>
</evidence>